<dbReference type="AlphaFoldDB" id="A0A316VAH8"/>
<name>A0A316VAH8_9BASI</name>
<organism evidence="3 4">
    <name type="scientific">Meira miltonrushii</name>
    <dbReference type="NCBI Taxonomy" id="1280837"/>
    <lineage>
        <taxon>Eukaryota</taxon>
        <taxon>Fungi</taxon>
        <taxon>Dikarya</taxon>
        <taxon>Basidiomycota</taxon>
        <taxon>Ustilaginomycotina</taxon>
        <taxon>Exobasidiomycetes</taxon>
        <taxon>Exobasidiales</taxon>
        <taxon>Brachybasidiaceae</taxon>
        <taxon>Meira</taxon>
    </lineage>
</organism>
<protein>
    <submittedName>
        <fullName evidence="3">Uncharacterized protein</fullName>
    </submittedName>
</protein>
<dbReference type="GeneID" id="37022843"/>
<feature type="signal peptide" evidence="2">
    <location>
        <begin position="1"/>
        <end position="25"/>
    </location>
</feature>
<dbReference type="RefSeq" id="XP_025354752.1">
    <property type="nucleotide sequence ID" value="XM_025501062.1"/>
</dbReference>
<gene>
    <name evidence="3" type="ORF">FA14DRAFT_181070</name>
</gene>
<accession>A0A316VAH8</accession>
<keyword evidence="4" id="KW-1185">Reference proteome</keyword>
<sequence>MKSLSFTVIPTIVMTLLLLVQMSLQAPVPTTGGLKVNDSHSRQASTKSAIGKPSTVVHNHGKGGSVPGLIAHTSELPACDRCNTNPCKCL</sequence>
<dbReference type="InParanoid" id="A0A316VAH8"/>
<keyword evidence="2" id="KW-0732">Signal</keyword>
<reference evidence="3 4" key="1">
    <citation type="journal article" date="2018" name="Mol. Biol. Evol.">
        <title>Broad Genomic Sampling Reveals a Smut Pathogenic Ancestry of the Fungal Clade Ustilaginomycotina.</title>
        <authorList>
            <person name="Kijpornyongpan T."/>
            <person name="Mondo S.J."/>
            <person name="Barry K."/>
            <person name="Sandor L."/>
            <person name="Lee J."/>
            <person name="Lipzen A."/>
            <person name="Pangilinan J."/>
            <person name="LaButti K."/>
            <person name="Hainaut M."/>
            <person name="Henrissat B."/>
            <person name="Grigoriev I.V."/>
            <person name="Spatafora J.W."/>
            <person name="Aime M.C."/>
        </authorList>
    </citation>
    <scope>NUCLEOTIDE SEQUENCE [LARGE SCALE GENOMIC DNA]</scope>
    <source>
        <strain evidence="3 4">MCA 3882</strain>
    </source>
</reference>
<dbReference type="EMBL" id="KZ819604">
    <property type="protein sequence ID" value="PWN34450.1"/>
    <property type="molecule type" value="Genomic_DNA"/>
</dbReference>
<feature type="region of interest" description="Disordered" evidence="1">
    <location>
        <begin position="30"/>
        <end position="63"/>
    </location>
</feature>
<evidence type="ECO:0000313" key="3">
    <source>
        <dbReference type="EMBL" id="PWN34450.1"/>
    </source>
</evidence>
<evidence type="ECO:0000313" key="4">
    <source>
        <dbReference type="Proteomes" id="UP000245771"/>
    </source>
</evidence>
<evidence type="ECO:0000256" key="2">
    <source>
        <dbReference type="SAM" id="SignalP"/>
    </source>
</evidence>
<evidence type="ECO:0000256" key="1">
    <source>
        <dbReference type="SAM" id="MobiDB-lite"/>
    </source>
</evidence>
<dbReference type="Proteomes" id="UP000245771">
    <property type="component" value="Unassembled WGS sequence"/>
</dbReference>
<feature type="chain" id="PRO_5016260708" evidence="2">
    <location>
        <begin position="26"/>
        <end position="90"/>
    </location>
</feature>
<proteinExistence type="predicted"/>